<evidence type="ECO:0000313" key="6">
    <source>
        <dbReference type="EMBL" id="MDU8884646.1"/>
    </source>
</evidence>
<feature type="binding site" evidence="4">
    <location>
        <position position="106"/>
    </location>
    <ligand>
        <name>[4Fe-4S] cluster</name>
        <dbReference type="ChEBI" id="CHEBI:49883"/>
    </ligand>
</feature>
<dbReference type="NCBIfam" id="NF002537">
    <property type="entry name" value="PRK02090.1"/>
    <property type="match status" value="1"/>
</dbReference>
<comment type="cofactor">
    <cofactor evidence="4">
        <name>[4Fe-4S] cluster</name>
        <dbReference type="ChEBI" id="CHEBI:49883"/>
    </cofactor>
    <text evidence="4">Binds 1 [4Fe-4S] cluster per subunit.</text>
</comment>
<dbReference type="Proteomes" id="UP001268651">
    <property type="component" value="Unassembled WGS sequence"/>
</dbReference>
<keyword evidence="7" id="KW-1185">Reference proteome</keyword>
<feature type="active site" description="Nucleophile; cysteine thiosulfonate intermediate" evidence="4">
    <location>
        <position position="216"/>
    </location>
</feature>
<comment type="function">
    <text evidence="4">Catalyzes the formation of sulfite from adenosine 5'-phosphosulfate (APS) using thioredoxin as an electron donor.</text>
</comment>
<evidence type="ECO:0000256" key="4">
    <source>
        <dbReference type="HAMAP-Rule" id="MF_00063"/>
    </source>
</evidence>
<dbReference type="Gene3D" id="3.40.50.620">
    <property type="entry name" value="HUPs"/>
    <property type="match status" value="1"/>
</dbReference>
<dbReference type="RefSeq" id="WP_316660380.1">
    <property type="nucleotide sequence ID" value="NZ_JAWHTF010000001.1"/>
</dbReference>
<dbReference type="Pfam" id="PF01507">
    <property type="entry name" value="PAPS_reduct"/>
    <property type="match status" value="1"/>
</dbReference>
<dbReference type="InterPro" id="IPR004511">
    <property type="entry name" value="PAPS/APS_Rdtase"/>
</dbReference>
<dbReference type="HAMAP" id="MF_00063">
    <property type="entry name" value="CysH"/>
    <property type="match status" value="1"/>
</dbReference>
<dbReference type="InterPro" id="IPR014729">
    <property type="entry name" value="Rossmann-like_a/b/a_fold"/>
</dbReference>
<feature type="binding site" evidence="4">
    <location>
        <position position="188"/>
    </location>
    <ligand>
        <name>[4Fe-4S] cluster</name>
        <dbReference type="ChEBI" id="CHEBI:49883"/>
    </ligand>
</feature>
<protein>
    <recommendedName>
        <fullName evidence="4">Adenosine 5'-phosphosulfate reductase</fullName>
        <shortName evidence="4">APS reductase</shortName>
        <ecNumber evidence="4">1.8.4.10</ecNumber>
    </recommendedName>
    <alternativeName>
        <fullName evidence="4">5'-adenylylsulfate reductase</fullName>
    </alternativeName>
    <alternativeName>
        <fullName evidence="4">Thioredoxin-dependent 5'-adenylylsulfate reductase</fullName>
    </alternativeName>
</protein>
<feature type="binding site" evidence="4">
    <location>
        <position position="107"/>
    </location>
    <ligand>
        <name>[4Fe-4S] cluster</name>
        <dbReference type="ChEBI" id="CHEBI:49883"/>
    </ligand>
</feature>
<gene>
    <name evidence="4" type="primary">cysH</name>
    <name evidence="6" type="ORF">RXV94_00640</name>
</gene>
<comment type="catalytic activity">
    <reaction evidence="4">
        <text>[thioredoxin]-disulfide + sulfite + AMP + 2 H(+) = adenosine 5'-phosphosulfate + [thioredoxin]-dithiol</text>
        <dbReference type="Rhea" id="RHEA:21976"/>
        <dbReference type="Rhea" id="RHEA-COMP:10698"/>
        <dbReference type="Rhea" id="RHEA-COMP:10700"/>
        <dbReference type="ChEBI" id="CHEBI:15378"/>
        <dbReference type="ChEBI" id="CHEBI:17359"/>
        <dbReference type="ChEBI" id="CHEBI:29950"/>
        <dbReference type="ChEBI" id="CHEBI:50058"/>
        <dbReference type="ChEBI" id="CHEBI:58243"/>
        <dbReference type="ChEBI" id="CHEBI:456215"/>
        <dbReference type="EC" id="1.8.4.10"/>
    </reaction>
</comment>
<organism evidence="6 7">
    <name type="scientific">Gilvirhabdus luticola</name>
    <dbReference type="NCBI Taxonomy" id="3079858"/>
    <lineage>
        <taxon>Bacteria</taxon>
        <taxon>Pseudomonadati</taxon>
        <taxon>Bacteroidota</taxon>
        <taxon>Flavobacteriia</taxon>
        <taxon>Flavobacteriales</taxon>
        <taxon>Flavobacteriaceae</taxon>
        <taxon>Gilvirhabdus</taxon>
    </lineage>
</organism>
<keyword evidence="4" id="KW-0408">Iron</keyword>
<comment type="pathway">
    <text evidence="3 4">Sulfur metabolism; hydrogen sulfide biosynthesis; sulfite from sulfate.</text>
</comment>
<dbReference type="PANTHER" id="PTHR46509:SF1">
    <property type="entry name" value="PHOSPHOADENOSINE PHOSPHOSULFATE REDUCTASE"/>
    <property type="match status" value="1"/>
</dbReference>
<keyword evidence="4" id="KW-0479">Metal-binding</keyword>
<comment type="subcellular location">
    <subcellularLocation>
        <location evidence="4">Cytoplasm</location>
    </subcellularLocation>
</comment>
<feature type="binding site" evidence="4">
    <location>
        <position position="191"/>
    </location>
    <ligand>
        <name>[4Fe-4S] cluster</name>
        <dbReference type="ChEBI" id="CHEBI:49883"/>
    </ligand>
</feature>
<evidence type="ECO:0000256" key="1">
    <source>
        <dbReference type="ARBA" id="ARBA00009732"/>
    </source>
</evidence>
<evidence type="ECO:0000259" key="5">
    <source>
        <dbReference type="Pfam" id="PF01507"/>
    </source>
</evidence>
<feature type="domain" description="Phosphoadenosine phosphosulphate reductase" evidence="5">
    <location>
        <begin position="25"/>
        <end position="193"/>
    </location>
</feature>
<keyword evidence="2 4" id="KW-0560">Oxidoreductase</keyword>
<dbReference type="PIRSF" id="PIRSF000857">
    <property type="entry name" value="PAPS_reductase"/>
    <property type="match status" value="1"/>
</dbReference>
<comment type="caution">
    <text evidence="6">The sequence shown here is derived from an EMBL/GenBank/DDBJ whole genome shotgun (WGS) entry which is preliminary data.</text>
</comment>
<sequence>MLDFSKEVNEIKQEIRKFLNQKKRIFLTSSFQSHSIPLLHIIATLELKVDIYFINTGFHFVETHVFKNKVSSMLGLEVKTIESPIPKINQKDKNGFFYYTSNTNYCCHLNKVLPTNDLLNEYDVWISGVRKDQSSFRKNLQKIEKTPNGKLRYHPMLNWNSKLIYQYRQKYHLPEHPLESLGYFSIGCQPCTVNVSNINIEDGRDSRWFGQNKMECGLHTNLIEKK</sequence>
<evidence type="ECO:0000256" key="2">
    <source>
        <dbReference type="ARBA" id="ARBA00023002"/>
    </source>
</evidence>
<accession>A0ABU3U2R9</accession>
<dbReference type="GO" id="GO:0004604">
    <property type="term" value="F:phosphoadenylyl-sulfate reductase (thioredoxin) activity"/>
    <property type="evidence" value="ECO:0007669"/>
    <property type="project" value="UniProtKB-EC"/>
</dbReference>
<proteinExistence type="inferred from homology"/>
<comment type="similarity">
    <text evidence="1 4">Belongs to the PAPS reductase family. CysH subfamily.</text>
</comment>
<evidence type="ECO:0000313" key="7">
    <source>
        <dbReference type="Proteomes" id="UP001268651"/>
    </source>
</evidence>
<keyword evidence="4" id="KW-0963">Cytoplasm</keyword>
<dbReference type="InterPro" id="IPR002500">
    <property type="entry name" value="PAPS_reduct_dom"/>
</dbReference>
<reference evidence="6 7" key="1">
    <citation type="submission" date="2023-10" db="EMBL/GenBank/DDBJ databases">
        <title>Marimonas sp. nov. isolated from tidal mud flat.</title>
        <authorList>
            <person name="Jaincy N.J."/>
            <person name="Srinivasan S."/>
            <person name="Lee S.-S."/>
        </authorList>
    </citation>
    <scope>NUCLEOTIDE SEQUENCE [LARGE SCALE GENOMIC DNA]</scope>
    <source>
        <strain evidence="6 7">MJ-SS3</strain>
    </source>
</reference>
<keyword evidence="4" id="KW-0411">Iron-sulfur</keyword>
<dbReference type="EC" id="1.8.4.10" evidence="4"/>
<dbReference type="EMBL" id="JAWHTF010000001">
    <property type="protein sequence ID" value="MDU8884646.1"/>
    <property type="molecule type" value="Genomic_DNA"/>
</dbReference>
<dbReference type="SUPFAM" id="SSF52402">
    <property type="entry name" value="Adenine nucleotide alpha hydrolases-like"/>
    <property type="match status" value="1"/>
</dbReference>
<dbReference type="PANTHER" id="PTHR46509">
    <property type="entry name" value="PHOSPHOADENOSINE PHOSPHOSULFATE REDUCTASE"/>
    <property type="match status" value="1"/>
</dbReference>
<name>A0ABU3U2R9_9FLAO</name>
<evidence type="ECO:0000256" key="3">
    <source>
        <dbReference type="ARBA" id="ARBA00024327"/>
    </source>
</evidence>